<evidence type="ECO:0000256" key="8">
    <source>
        <dbReference type="HAMAP-Rule" id="MF_00243"/>
    </source>
</evidence>
<dbReference type="Pfam" id="PF01467">
    <property type="entry name" value="CTP_transf_like"/>
    <property type="match status" value="1"/>
</dbReference>
<evidence type="ECO:0000256" key="1">
    <source>
        <dbReference type="ARBA" id="ARBA00010124"/>
    </source>
</evidence>
<comment type="catalytic activity">
    <reaction evidence="8">
        <text>beta-nicotinamide D-ribonucleotide + ATP + H(+) = diphosphate + NAD(+)</text>
        <dbReference type="Rhea" id="RHEA:21360"/>
        <dbReference type="ChEBI" id="CHEBI:14649"/>
        <dbReference type="ChEBI" id="CHEBI:15378"/>
        <dbReference type="ChEBI" id="CHEBI:30616"/>
        <dbReference type="ChEBI" id="CHEBI:33019"/>
        <dbReference type="ChEBI" id="CHEBI:57540"/>
        <dbReference type="EC" id="2.7.7.1"/>
    </reaction>
</comment>
<keyword evidence="8" id="KW-0963">Cytoplasm</keyword>
<dbReference type="GO" id="GO:0000309">
    <property type="term" value="F:nicotinamide-nucleotide adenylyltransferase activity"/>
    <property type="evidence" value="ECO:0007669"/>
    <property type="project" value="UniProtKB-UniRule"/>
</dbReference>
<feature type="domain" description="Cytidyltransferase-like" evidence="10">
    <location>
        <begin position="5"/>
        <end position="133"/>
    </location>
</feature>
<evidence type="ECO:0000313" key="12">
    <source>
        <dbReference type="Proteomes" id="UP001042704"/>
    </source>
</evidence>
<reference evidence="11" key="1">
    <citation type="journal article" date="2001" name="Int. J. Syst. Evol. Microbiol.">
        <title>Methanofollis aquaemaris sp. nov., a methanogen isolated from an aquaculture fish pond.</title>
        <authorList>
            <person name="Lai M.C."/>
            <person name="Chen S.C."/>
        </authorList>
    </citation>
    <scope>NUCLEOTIDE SEQUENCE</scope>
    <source>
        <strain evidence="11">N2F9704</strain>
    </source>
</reference>
<dbReference type="EC" id="2.7.7.1" evidence="8 9"/>
<evidence type="ECO:0000256" key="7">
    <source>
        <dbReference type="ARBA" id="ARBA00023027"/>
    </source>
</evidence>
<comment type="similarity">
    <text evidence="1 8">Belongs to the archaeal NMN adenylyltransferase family.</text>
</comment>
<dbReference type="InterPro" id="IPR006418">
    <property type="entry name" value="NMN_Atrans_arc"/>
</dbReference>
<dbReference type="SUPFAM" id="SSF52374">
    <property type="entry name" value="Nucleotidylyl transferase"/>
    <property type="match status" value="1"/>
</dbReference>
<evidence type="ECO:0000256" key="2">
    <source>
        <dbReference type="ARBA" id="ARBA00022642"/>
    </source>
</evidence>
<dbReference type="CDD" id="cd02166">
    <property type="entry name" value="NMNAT_Archaea"/>
    <property type="match status" value="1"/>
</dbReference>
<dbReference type="GO" id="GO:0009435">
    <property type="term" value="P:NAD+ biosynthetic process"/>
    <property type="evidence" value="ECO:0007669"/>
    <property type="project" value="UniProtKB-UniRule"/>
</dbReference>
<accession>A0A8A3S6K1</accession>
<proteinExistence type="inferred from homology"/>
<keyword evidence="7 8" id="KW-0520">NAD</keyword>
<keyword evidence="4 8" id="KW-0548">Nucleotidyltransferase</keyword>
<dbReference type="InterPro" id="IPR004821">
    <property type="entry name" value="Cyt_trans-like"/>
</dbReference>
<keyword evidence="2 8" id="KW-0662">Pyridine nucleotide biosynthesis</keyword>
<keyword evidence="3 8" id="KW-0808">Transferase</keyword>
<reference evidence="11" key="2">
    <citation type="submission" date="2019-02" db="EMBL/GenBank/DDBJ databases">
        <authorList>
            <person name="Chen S.-C."/>
            <person name="Chien H.-H."/>
            <person name="Lai M.-C."/>
        </authorList>
    </citation>
    <scope>NUCLEOTIDE SEQUENCE</scope>
    <source>
        <strain evidence="11">N2F9704</strain>
    </source>
</reference>
<dbReference type="NCBIfam" id="NF002243">
    <property type="entry name" value="PRK01153.1"/>
    <property type="match status" value="1"/>
</dbReference>
<gene>
    <name evidence="11" type="ORF">RJ40_10630</name>
</gene>
<keyword evidence="12" id="KW-1185">Reference proteome</keyword>
<evidence type="ECO:0000259" key="10">
    <source>
        <dbReference type="Pfam" id="PF01467"/>
    </source>
</evidence>
<evidence type="ECO:0000256" key="4">
    <source>
        <dbReference type="ARBA" id="ARBA00022695"/>
    </source>
</evidence>
<evidence type="ECO:0000256" key="5">
    <source>
        <dbReference type="ARBA" id="ARBA00022741"/>
    </source>
</evidence>
<sequence>MTRGFYIGRFQPYHNGHHTVIEQIAPEVDEIVIGVGSAQFSHEIENPFTAGERVMMISAAMEEIGIPFYAIPIEDLRRNALWVSHVYSMTPYFDVVYSNNPLVIRLFSEMGMKVRTMPMVMRKTLSGTEIRRRMIAGEDWRNLVPEAVAGVIDQIHGVERMKQIASSDVI</sequence>
<dbReference type="HAMAP" id="MF_00243">
    <property type="entry name" value="NMN_adenylyltr"/>
    <property type="match status" value="1"/>
</dbReference>
<dbReference type="AlphaFoldDB" id="A0A8A3S6K1"/>
<dbReference type="RefSeq" id="WP_265580836.1">
    <property type="nucleotide sequence ID" value="NZ_CP036172.1"/>
</dbReference>
<keyword evidence="6 8" id="KW-0067">ATP-binding</keyword>
<dbReference type="NCBIfam" id="TIGR01527">
    <property type="entry name" value="arch_NMN_Atrans"/>
    <property type="match status" value="1"/>
</dbReference>
<dbReference type="NCBIfam" id="TIGR00125">
    <property type="entry name" value="cyt_tran_rel"/>
    <property type="match status" value="1"/>
</dbReference>
<keyword evidence="5 8" id="KW-0547">Nucleotide-binding</keyword>
<dbReference type="InterPro" id="IPR014729">
    <property type="entry name" value="Rossmann-like_a/b/a_fold"/>
</dbReference>
<organism evidence="11 12">
    <name type="scientific">Methanofollis aquaemaris</name>
    <dbReference type="NCBI Taxonomy" id="126734"/>
    <lineage>
        <taxon>Archaea</taxon>
        <taxon>Methanobacteriati</taxon>
        <taxon>Methanobacteriota</taxon>
        <taxon>Stenosarchaea group</taxon>
        <taxon>Methanomicrobia</taxon>
        <taxon>Methanomicrobiales</taxon>
        <taxon>Methanomicrobiaceae</taxon>
        <taxon>Methanofollis</taxon>
    </lineage>
</organism>
<dbReference type="PANTHER" id="PTHR21342">
    <property type="entry name" value="PHOSPHOPANTETHEINE ADENYLYLTRANSFERASE"/>
    <property type="match status" value="1"/>
</dbReference>
<dbReference type="GO" id="GO:0005737">
    <property type="term" value="C:cytoplasm"/>
    <property type="evidence" value="ECO:0007669"/>
    <property type="project" value="UniProtKB-SubCell"/>
</dbReference>
<comment type="subcellular location">
    <subcellularLocation>
        <location evidence="8">Cytoplasm</location>
    </subcellularLocation>
</comment>
<dbReference type="PANTHER" id="PTHR21342:SF0">
    <property type="entry name" value="BIFUNCTIONAL NMN ADENYLYLTRANSFERASE_NUDIX HYDROLASE"/>
    <property type="match status" value="1"/>
</dbReference>
<dbReference type="Gene3D" id="3.40.50.620">
    <property type="entry name" value="HUPs"/>
    <property type="match status" value="1"/>
</dbReference>
<evidence type="ECO:0000256" key="3">
    <source>
        <dbReference type="ARBA" id="ARBA00022679"/>
    </source>
</evidence>
<dbReference type="UniPathway" id="UPA00253">
    <property type="reaction ID" value="UER00600"/>
</dbReference>
<dbReference type="KEGG" id="maqe:RJ40_10630"/>
<comment type="pathway">
    <text evidence="8">Cofactor biosynthesis; NAD(+) biosynthesis; NAD(+) from nicotinamide D-ribonucleotide: step 1/1.</text>
</comment>
<dbReference type="EMBL" id="CP036172">
    <property type="protein sequence ID" value="QSZ67917.1"/>
    <property type="molecule type" value="Genomic_DNA"/>
</dbReference>
<dbReference type="GO" id="GO:0005524">
    <property type="term" value="F:ATP binding"/>
    <property type="evidence" value="ECO:0007669"/>
    <property type="project" value="UniProtKB-KW"/>
</dbReference>
<evidence type="ECO:0000313" key="11">
    <source>
        <dbReference type="EMBL" id="QSZ67917.1"/>
    </source>
</evidence>
<protein>
    <recommendedName>
        <fullName evidence="8 9">Nicotinamide-nucleotide adenylyltransferase</fullName>
        <ecNumber evidence="8 9">2.7.7.1</ecNumber>
    </recommendedName>
    <alternativeName>
        <fullName evidence="8">NAD(+) diphosphorylase</fullName>
    </alternativeName>
    <alternativeName>
        <fullName evidence="8">NAD(+) pyrophosphorylase</fullName>
    </alternativeName>
    <alternativeName>
        <fullName evidence="8">NMN adenylyltransferase</fullName>
    </alternativeName>
</protein>
<dbReference type="GeneID" id="76424823"/>
<dbReference type="Proteomes" id="UP001042704">
    <property type="component" value="Chromosome"/>
</dbReference>
<evidence type="ECO:0000256" key="9">
    <source>
        <dbReference type="NCBIfam" id="TIGR01527"/>
    </source>
</evidence>
<evidence type="ECO:0000256" key="6">
    <source>
        <dbReference type="ARBA" id="ARBA00022840"/>
    </source>
</evidence>
<name>A0A8A3S6K1_9EURY</name>